<keyword evidence="4 11" id="KW-0272">Extracellular matrix</keyword>
<dbReference type="Pfam" id="PF07645">
    <property type="entry name" value="EGF_CA"/>
    <property type="match status" value="5"/>
</dbReference>
<evidence type="ECO:0000256" key="4">
    <source>
        <dbReference type="ARBA" id="ARBA00022530"/>
    </source>
</evidence>
<dbReference type="PANTHER" id="PTHR24050:SF27">
    <property type="entry name" value="FIBRILLIN-1"/>
    <property type="match status" value="1"/>
</dbReference>
<feature type="domain" description="EGF-like" evidence="13">
    <location>
        <begin position="421"/>
        <end position="461"/>
    </location>
</feature>
<protein>
    <recommendedName>
        <fullName evidence="11">Fibulin-1</fullName>
    </recommendedName>
</protein>
<evidence type="ECO:0000256" key="3">
    <source>
        <dbReference type="ARBA" id="ARBA00022525"/>
    </source>
</evidence>
<evidence type="ECO:0000256" key="2">
    <source>
        <dbReference type="ARBA" id="ARBA00006127"/>
    </source>
</evidence>
<proteinExistence type="inferred from homology"/>
<evidence type="ECO:0000256" key="12">
    <source>
        <dbReference type="PROSITE-ProRule" id="PRU00076"/>
    </source>
</evidence>
<evidence type="ECO:0000256" key="8">
    <source>
        <dbReference type="ARBA" id="ARBA00022837"/>
    </source>
</evidence>
<keyword evidence="3 11" id="KW-0964">Secreted</keyword>
<dbReference type="SMART" id="SM00181">
    <property type="entry name" value="EGF"/>
    <property type="match status" value="9"/>
</dbReference>
<keyword evidence="7" id="KW-0677">Repeat</keyword>
<accession>A0A0N4V5A1</accession>
<dbReference type="SMART" id="SM00179">
    <property type="entry name" value="EGF_CA"/>
    <property type="match status" value="8"/>
</dbReference>
<dbReference type="EMBL" id="UXUI01008029">
    <property type="protein sequence ID" value="VDD90270.1"/>
    <property type="molecule type" value="Genomic_DNA"/>
</dbReference>
<dbReference type="PROSITE" id="PS00010">
    <property type="entry name" value="ASX_HYDROXYL"/>
    <property type="match status" value="4"/>
</dbReference>
<dbReference type="PROSITE" id="PS50026">
    <property type="entry name" value="EGF_3"/>
    <property type="match status" value="3"/>
</dbReference>
<keyword evidence="9" id="KW-1015">Disulfide bond</keyword>
<organism evidence="16">
    <name type="scientific">Enterobius vermicularis</name>
    <name type="common">Human pinworm</name>
    <dbReference type="NCBI Taxonomy" id="51028"/>
    <lineage>
        <taxon>Eukaryota</taxon>
        <taxon>Metazoa</taxon>
        <taxon>Ecdysozoa</taxon>
        <taxon>Nematoda</taxon>
        <taxon>Chromadorea</taxon>
        <taxon>Rhabditida</taxon>
        <taxon>Spirurina</taxon>
        <taxon>Oxyuridomorpha</taxon>
        <taxon>Oxyuroidea</taxon>
        <taxon>Oxyuridae</taxon>
        <taxon>Enterobius</taxon>
    </lineage>
</organism>
<dbReference type="Proteomes" id="UP000274131">
    <property type="component" value="Unassembled WGS sequence"/>
</dbReference>
<evidence type="ECO:0000259" key="13">
    <source>
        <dbReference type="PROSITE" id="PS50026"/>
    </source>
</evidence>
<comment type="subcellular location">
    <subcellularLocation>
        <location evidence="1 11">Secreted</location>
        <location evidence="1 11">Extracellular space</location>
        <location evidence="1 11">Extracellular matrix</location>
    </subcellularLocation>
</comment>
<dbReference type="Gene3D" id="2.10.25.10">
    <property type="entry name" value="Laminin"/>
    <property type="match status" value="9"/>
</dbReference>
<dbReference type="WBParaSite" id="EVEC_0000539001-mRNA-1">
    <property type="protein sequence ID" value="EVEC_0000539001-mRNA-1"/>
    <property type="gene ID" value="EVEC_0000539001"/>
</dbReference>
<keyword evidence="8" id="KW-0106">Calcium</keyword>
<evidence type="ECO:0000256" key="7">
    <source>
        <dbReference type="ARBA" id="ARBA00022737"/>
    </source>
</evidence>
<dbReference type="InterPro" id="IPR001881">
    <property type="entry name" value="EGF-like_Ca-bd_dom"/>
</dbReference>
<dbReference type="OrthoDB" id="10060424at2759"/>
<dbReference type="PROSITE" id="PS01186">
    <property type="entry name" value="EGF_2"/>
    <property type="match status" value="4"/>
</dbReference>
<keyword evidence="10" id="KW-0325">Glycoprotein</keyword>
<dbReference type="InterPro" id="IPR017048">
    <property type="entry name" value="Fibulin-1"/>
</dbReference>
<feature type="domain" description="EGF-like" evidence="13">
    <location>
        <begin position="335"/>
        <end position="376"/>
    </location>
</feature>
<dbReference type="STRING" id="51028.A0A0N4V5A1"/>
<evidence type="ECO:0000313" key="15">
    <source>
        <dbReference type="Proteomes" id="UP000274131"/>
    </source>
</evidence>
<dbReference type="GO" id="GO:0016504">
    <property type="term" value="F:peptidase activator activity"/>
    <property type="evidence" value="ECO:0007669"/>
    <property type="project" value="InterPro"/>
</dbReference>
<dbReference type="AlphaFoldDB" id="A0A0N4V5A1"/>
<dbReference type="InterPro" id="IPR000742">
    <property type="entry name" value="EGF"/>
</dbReference>
<dbReference type="FunFam" id="2.10.25.10:FF:000010">
    <property type="entry name" value="Pro-epidermal growth factor"/>
    <property type="match status" value="1"/>
</dbReference>
<dbReference type="Pfam" id="PF22914">
    <property type="entry name" value="Fibulin_C"/>
    <property type="match status" value="1"/>
</dbReference>
<reference evidence="16" key="1">
    <citation type="submission" date="2017-02" db="UniProtKB">
        <authorList>
            <consortium name="WormBaseParasite"/>
        </authorList>
    </citation>
    <scope>IDENTIFICATION</scope>
</reference>
<dbReference type="PANTHER" id="PTHR24050">
    <property type="entry name" value="PA14 DOMAIN-CONTAINING PROTEIN"/>
    <property type="match status" value="1"/>
</dbReference>
<keyword evidence="15" id="KW-1185">Reference proteome</keyword>
<name>A0A0N4V5A1_ENTVE</name>
<evidence type="ECO:0000256" key="1">
    <source>
        <dbReference type="ARBA" id="ARBA00004498"/>
    </source>
</evidence>
<keyword evidence="6" id="KW-0732">Signal</keyword>
<dbReference type="InterPro" id="IPR009030">
    <property type="entry name" value="Growth_fac_rcpt_cys_sf"/>
</dbReference>
<evidence type="ECO:0000256" key="5">
    <source>
        <dbReference type="ARBA" id="ARBA00022536"/>
    </source>
</evidence>
<dbReference type="FunFam" id="2.10.25.10:FF:000017">
    <property type="entry name" value="latent-transforming growth factor beta-binding protein 4 isoform X1"/>
    <property type="match status" value="1"/>
</dbReference>
<dbReference type="InterPro" id="IPR026823">
    <property type="entry name" value="cEGF"/>
</dbReference>
<evidence type="ECO:0000313" key="16">
    <source>
        <dbReference type="WBParaSite" id="EVEC_0000539001-mRNA-1"/>
    </source>
</evidence>
<dbReference type="GO" id="GO:0030198">
    <property type="term" value="P:extracellular matrix organization"/>
    <property type="evidence" value="ECO:0007669"/>
    <property type="project" value="InterPro"/>
</dbReference>
<keyword evidence="5 12" id="KW-0245">EGF-like domain</keyword>
<dbReference type="SUPFAM" id="SSF57184">
    <property type="entry name" value="Growth factor receptor domain"/>
    <property type="match status" value="2"/>
</dbReference>
<reference evidence="14 15" key="2">
    <citation type="submission" date="2018-10" db="EMBL/GenBank/DDBJ databases">
        <authorList>
            <consortium name="Pathogen Informatics"/>
        </authorList>
    </citation>
    <scope>NUCLEOTIDE SEQUENCE [LARGE SCALE GENOMIC DNA]</scope>
</reference>
<dbReference type="InterPro" id="IPR055088">
    <property type="entry name" value="Fibulin_C"/>
</dbReference>
<dbReference type="InterPro" id="IPR052235">
    <property type="entry name" value="Nephronectin_domain"/>
</dbReference>
<evidence type="ECO:0000256" key="10">
    <source>
        <dbReference type="ARBA" id="ARBA00023180"/>
    </source>
</evidence>
<dbReference type="PROSITE" id="PS01187">
    <property type="entry name" value="EGF_CA"/>
    <property type="match status" value="3"/>
</dbReference>
<comment type="caution">
    <text evidence="12">Lacks conserved residue(s) required for the propagation of feature annotation.</text>
</comment>
<gene>
    <name evidence="14" type="ORF">EVEC_LOCUS5021</name>
</gene>
<dbReference type="InterPro" id="IPR049883">
    <property type="entry name" value="NOTCH1_EGF-like"/>
</dbReference>
<feature type="domain" description="EGF-like" evidence="13">
    <location>
        <begin position="377"/>
        <end position="420"/>
    </location>
</feature>
<dbReference type="PIRSF" id="PIRSF036313">
    <property type="entry name" value="Fibulin-1"/>
    <property type="match status" value="1"/>
</dbReference>
<sequence>MLICAFTKGNELTRCCSGGARHFLQHSKCSQIRTEGSKVSCRRAASICCLRALLDRSCEQGTKMAQGGSCATTLRMVGEGIRKECCECCMLARELSRQHLQCVAPVGFGTACLKSFNTCCTPTTRSFFYTRRRPESMDLRIEDRCKTAKCTHFCNDRGGDDVECSCRTGFSLAPDGFTCVDVDECLLLLDNCLEGQLCLNTPGSFKCIRTLSCGTGYALNSETEQCTDVDECALGSHDCGPLYHCRNTQGSYRCDPKTCPEGQIMNSITGECSVIDCPLGYEPSENGYVNECKIVGRCQQYEECINTPGSYRCQERGNLCTSGYRMDRNTGFCMDIDECAEGTHTCEDKPCINLYGTYKCRCPNGFDFNETTMRCEDIDECVRYAGHVCSPQASCENTFGSFRCHCGAGFKLAKDGRNCEDIDECALGIAKCAQRCVNIPGSYQCICDRGYQLGRDGATCEDTDECALWAGMSDLCMGGCINTPGSFKCDCPDGYELQSDGRTCLDIDECQRGECQGNEKICVNTLGSFKCHRIKCPLNYAHDKNYKNRCNRERGACDGLSESACKNMPLHITWQYIAIPRLIPLSDQQTSITLFTIKGPTNPVTTAQFELNLRRTKTVLENSTIMPAVRSNFLLQKGDAINSAIVAIRDSLDGPQEVHLELVSRLSINDKFYGKFTANLIIYVGAHRRQKHMQI</sequence>
<dbReference type="InterPro" id="IPR018097">
    <property type="entry name" value="EGF_Ca-bd_CS"/>
</dbReference>
<dbReference type="FunFam" id="2.10.25.10:FF:000002">
    <property type="entry name" value="Latent-transforming growth factor beta-binding protein 3"/>
    <property type="match status" value="1"/>
</dbReference>
<evidence type="ECO:0000256" key="11">
    <source>
        <dbReference type="PIRNR" id="PIRNR036313"/>
    </source>
</evidence>
<evidence type="ECO:0000256" key="9">
    <source>
        <dbReference type="ARBA" id="ARBA00023157"/>
    </source>
</evidence>
<dbReference type="FunFam" id="2.10.25.10:FF:000005">
    <property type="entry name" value="Fibrillin 2"/>
    <property type="match status" value="2"/>
</dbReference>
<dbReference type="SUPFAM" id="SSF57196">
    <property type="entry name" value="EGF/Laminin"/>
    <property type="match status" value="3"/>
</dbReference>
<comment type="subunit">
    <text evidence="11">Homomultimerizes and interacts with various extracellular matrix components.</text>
</comment>
<dbReference type="GO" id="GO:0005509">
    <property type="term" value="F:calcium ion binding"/>
    <property type="evidence" value="ECO:0007669"/>
    <property type="project" value="InterPro"/>
</dbReference>
<dbReference type="Pfam" id="PF12662">
    <property type="entry name" value="cEGF"/>
    <property type="match status" value="2"/>
</dbReference>
<evidence type="ECO:0000256" key="6">
    <source>
        <dbReference type="ARBA" id="ARBA00022729"/>
    </source>
</evidence>
<comment type="similarity">
    <text evidence="2 11">Belongs to the fibulin family.</text>
</comment>
<dbReference type="CDD" id="cd00054">
    <property type="entry name" value="EGF_CA"/>
    <property type="match status" value="2"/>
</dbReference>
<dbReference type="InterPro" id="IPR000152">
    <property type="entry name" value="EGF-type_Asp/Asn_hydroxyl_site"/>
</dbReference>
<evidence type="ECO:0000313" key="14">
    <source>
        <dbReference type="EMBL" id="VDD90270.1"/>
    </source>
</evidence>